<comment type="caution">
    <text evidence="1">The sequence shown here is derived from an EMBL/GenBank/DDBJ whole genome shotgun (WGS) entry which is preliminary data.</text>
</comment>
<organism evidence="1 2">
    <name type="scientific">Agrobacterium burrii</name>
    <dbReference type="NCBI Taxonomy" id="2815339"/>
    <lineage>
        <taxon>Bacteria</taxon>
        <taxon>Pseudomonadati</taxon>
        <taxon>Pseudomonadota</taxon>
        <taxon>Alphaproteobacteria</taxon>
        <taxon>Hyphomicrobiales</taxon>
        <taxon>Rhizobiaceae</taxon>
        <taxon>Rhizobium/Agrobacterium group</taxon>
        <taxon>Agrobacterium</taxon>
        <taxon>Agrobacterium tumefaciens complex</taxon>
    </lineage>
</organism>
<evidence type="ECO:0000313" key="1">
    <source>
        <dbReference type="EMBL" id="MBO0134152.1"/>
    </source>
</evidence>
<dbReference type="Proteomes" id="UP000664699">
    <property type="component" value="Unassembled WGS sequence"/>
</dbReference>
<name>A0ABS3EQ72_9HYPH</name>
<dbReference type="EMBL" id="JAFLNA010000018">
    <property type="protein sequence ID" value="MBO0134152.1"/>
    <property type="molecule type" value="Genomic_DNA"/>
</dbReference>
<keyword evidence="2" id="KW-1185">Reference proteome</keyword>
<sequence length="116" mass="12932">MIDLSSSDPRSSRHRTHKALVCKENIETCLEELIDQHIATLHAMADGAQFDDALMREEAEARQAILQYRPQGENEVNEKLTYAAAYILKTGKVLTPQEMDLLLGAHAGCENPARRG</sequence>
<proteinExistence type="predicted"/>
<dbReference type="RefSeq" id="WP_207135771.1">
    <property type="nucleotide sequence ID" value="NZ_JAFLNA010000018.1"/>
</dbReference>
<gene>
    <name evidence="1" type="ORF">JZX89_25780</name>
</gene>
<accession>A0ABS3EQ72</accession>
<protein>
    <submittedName>
        <fullName evidence="1">Uncharacterized protein</fullName>
    </submittedName>
</protein>
<reference evidence="1 2" key="1">
    <citation type="submission" date="2021-03" db="EMBL/GenBank/DDBJ databases">
        <title>Whole genome sequence of Agrobacterium sp. strain Rnr.</title>
        <authorList>
            <person name="Mafakheri H."/>
            <person name="Taghavi S.M."/>
            <person name="Nemanja K."/>
            <person name="Osdaghi E."/>
        </authorList>
    </citation>
    <scope>NUCLEOTIDE SEQUENCE [LARGE SCALE GENOMIC DNA]</scope>
    <source>
        <strain evidence="1 2">Rnr</strain>
    </source>
</reference>
<evidence type="ECO:0000313" key="2">
    <source>
        <dbReference type="Proteomes" id="UP000664699"/>
    </source>
</evidence>